<evidence type="ECO:0000259" key="11">
    <source>
        <dbReference type="PROSITE" id="PS50936"/>
    </source>
</evidence>
<dbReference type="Gene3D" id="1.10.40.50">
    <property type="entry name" value="Probable gtpase engc, domain 3"/>
    <property type="match status" value="1"/>
</dbReference>
<dbReference type="CDD" id="cd01854">
    <property type="entry name" value="YjeQ_EngC"/>
    <property type="match status" value="1"/>
</dbReference>
<dbReference type="Proteomes" id="UP000266177">
    <property type="component" value="Unassembled WGS sequence"/>
</dbReference>
<keyword evidence="2 10" id="KW-0690">Ribosome biogenesis</keyword>
<comment type="function">
    <text evidence="10">One of several proteins that assist in the late maturation steps of the functional core of the 30S ribosomal subunit. Helps release RbfA from mature subunits. May play a role in the assembly of ribosomal proteins into the subunit. Circularly permuted GTPase that catalyzes slow GTP hydrolysis, GTPase activity is stimulated by the 30S ribosomal subunit.</text>
</comment>
<name>A0A3A3GKD1_PANTH</name>
<keyword evidence="7 10" id="KW-0862">Zinc</keyword>
<dbReference type="PROSITE" id="PS50936">
    <property type="entry name" value="ENGC_GTPASE"/>
    <property type="match status" value="1"/>
</dbReference>
<keyword evidence="3 10" id="KW-0479">Metal-binding</keyword>
<dbReference type="NCBIfam" id="TIGR00157">
    <property type="entry name" value="ribosome small subunit-dependent GTPase A"/>
    <property type="match status" value="1"/>
</dbReference>
<dbReference type="InterPro" id="IPR027417">
    <property type="entry name" value="P-loop_NTPase"/>
</dbReference>
<dbReference type="InterPro" id="IPR030378">
    <property type="entry name" value="G_CP_dom"/>
</dbReference>
<feature type="domain" description="EngC GTPase" evidence="11">
    <location>
        <begin position="153"/>
        <end position="300"/>
    </location>
</feature>
<evidence type="ECO:0000256" key="9">
    <source>
        <dbReference type="ARBA" id="ARBA00023134"/>
    </source>
</evidence>
<reference evidence="13 14" key="1">
    <citation type="submission" date="2018-09" db="EMBL/GenBank/DDBJ databases">
        <title>Paenibacillus SK2017-BO5.</title>
        <authorList>
            <person name="Piskunova J.V."/>
            <person name="Dubiley S.A."/>
            <person name="Severinov K.V."/>
        </authorList>
    </citation>
    <scope>NUCLEOTIDE SEQUENCE [LARGE SCALE GENOMIC DNA]</scope>
    <source>
        <strain evidence="13 14">BO5</strain>
    </source>
</reference>
<feature type="binding site" evidence="10">
    <location>
        <position position="339"/>
    </location>
    <ligand>
        <name>Zn(2+)</name>
        <dbReference type="ChEBI" id="CHEBI:29105"/>
    </ligand>
</feature>
<protein>
    <recommendedName>
        <fullName evidence="10">Small ribosomal subunit biogenesis GTPase RsgA</fullName>
        <ecNumber evidence="10">3.6.1.-</ecNumber>
    </recommendedName>
</protein>
<evidence type="ECO:0000256" key="2">
    <source>
        <dbReference type="ARBA" id="ARBA00022517"/>
    </source>
</evidence>
<feature type="binding site" evidence="10">
    <location>
        <begin position="244"/>
        <end position="252"/>
    </location>
    <ligand>
        <name>GTP</name>
        <dbReference type="ChEBI" id="CHEBI:37565"/>
    </ligand>
</feature>
<evidence type="ECO:0000256" key="6">
    <source>
        <dbReference type="ARBA" id="ARBA00022801"/>
    </source>
</evidence>
<proteinExistence type="inferred from homology"/>
<comment type="subcellular location">
    <subcellularLocation>
        <location evidence="10">Cytoplasm</location>
    </subcellularLocation>
</comment>
<dbReference type="InterPro" id="IPR004881">
    <property type="entry name" value="Ribosome_biogen_GTPase_RsgA"/>
</dbReference>
<comment type="similarity">
    <text evidence="10">Belongs to the TRAFAC class YlqF/YawG GTPase family. RsgA subfamily.</text>
</comment>
<feature type="binding site" evidence="10">
    <location>
        <begin position="192"/>
        <end position="195"/>
    </location>
    <ligand>
        <name>GTP</name>
        <dbReference type="ChEBI" id="CHEBI:37565"/>
    </ligand>
</feature>
<evidence type="ECO:0000256" key="4">
    <source>
        <dbReference type="ARBA" id="ARBA00022730"/>
    </source>
</evidence>
<dbReference type="Gene3D" id="3.40.50.300">
    <property type="entry name" value="P-loop containing nucleotide triphosphate hydrolases"/>
    <property type="match status" value="1"/>
</dbReference>
<dbReference type="GO" id="GO:0005525">
    <property type="term" value="F:GTP binding"/>
    <property type="evidence" value="ECO:0007669"/>
    <property type="project" value="UniProtKB-UniRule"/>
</dbReference>
<evidence type="ECO:0000256" key="10">
    <source>
        <dbReference type="HAMAP-Rule" id="MF_01820"/>
    </source>
</evidence>
<comment type="cofactor">
    <cofactor evidence="10">
        <name>Zn(2+)</name>
        <dbReference type="ChEBI" id="CHEBI:29105"/>
    </cofactor>
    <text evidence="10">Binds 1 zinc ion per subunit.</text>
</comment>
<evidence type="ECO:0000256" key="5">
    <source>
        <dbReference type="ARBA" id="ARBA00022741"/>
    </source>
</evidence>
<evidence type="ECO:0000256" key="1">
    <source>
        <dbReference type="ARBA" id="ARBA00022490"/>
    </source>
</evidence>
<dbReference type="GO" id="GO:0019843">
    <property type="term" value="F:rRNA binding"/>
    <property type="evidence" value="ECO:0007669"/>
    <property type="project" value="UniProtKB-KW"/>
</dbReference>
<evidence type="ECO:0000256" key="3">
    <source>
        <dbReference type="ARBA" id="ARBA00022723"/>
    </source>
</evidence>
<dbReference type="InterPro" id="IPR010914">
    <property type="entry name" value="RsgA_GTPase_dom"/>
</dbReference>
<dbReference type="Pfam" id="PF03193">
    <property type="entry name" value="RsgA_GTPase"/>
    <property type="match status" value="1"/>
</dbReference>
<gene>
    <name evidence="10 13" type="primary">rsgA</name>
    <name evidence="13" type="ORF">DQX05_10150</name>
</gene>
<comment type="subunit">
    <text evidence="10">Monomer. Associates with 30S ribosomal subunit, binds 16S rRNA.</text>
</comment>
<organism evidence="13 14">
    <name type="scientific">Paenibacillus thiaminolyticus</name>
    <name type="common">Bacillus thiaminolyticus</name>
    <dbReference type="NCBI Taxonomy" id="49283"/>
    <lineage>
        <taxon>Bacteria</taxon>
        <taxon>Bacillati</taxon>
        <taxon>Bacillota</taxon>
        <taxon>Bacilli</taxon>
        <taxon>Bacillales</taxon>
        <taxon>Paenibacillaceae</taxon>
        <taxon>Paenibacillus</taxon>
    </lineage>
</organism>
<dbReference type="GO" id="GO:0042274">
    <property type="term" value="P:ribosomal small subunit biogenesis"/>
    <property type="evidence" value="ECO:0007669"/>
    <property type="project" value="UniProtKB-UniRule"/>
</dbReference>
<dbReference type="HAMAP" id="MF_01820">
    <property type="entry name" value="GTPase_RsgA"/>
    <property type="match status" value="1"/>
</dbReference>
<evidence type="ECO:0000259" key="12">
    <source>
        <dbReference type="PROSITE" id="PS51721"/>
    </source>
</evidence>
<accession>A0A3A3GKD1</accession>
<keyword evidence="9 10" id="KW-0342">GTP-binding</keyword>
<feature type="binding site" evidence="10">
    <location>
        <position position="326"/>
    </location>
    <ligand>
        <name>Zn(2+)</name>
        <dbReference type="ChEBI" id="CHEBI:29105"/>
    </ligand>
</feature>
<sequence>MNETDSYCNIHNDHNQQRNEINGAAMGSDALAGLASLGWDSRWTETWSHWLNGLNEAAQRRYAGGLVPARVLLAHKHLYRIAGPDGSEWLADVSGQARNQMAAAADWPAVGDWVAAAPRPAEGRATIAGVLPRRSLFARKVAGSRPEAQVVAANADVALLVTSMTLDFEPRRLERYAALAWDSGAVPCIVLTKADAADDADAFIAQAELAAPGTDVFAVSALTGAGLERLRARLAPGTTVVLVGSSGVGKSTLANALAGGERMATQEVRASDNKGRHTTTHRELLSLEGGAWLIDTPGMREVGMTSADHDGLSSAFEDIEALAAACRFHDCAHGQEPGCAVTAAIASGELEAGRLASYRKLLREEARMRRAEEARLRRLEAKGAKKPAKRR</sequence>
<feature type="binding site" evidence="10">
    <location>
        <position position="333"/>
    </location>
    <ligand>
        <name>Zn(2+)</name>
        <dbReference type="ChEBI" id="CHEBI:29105"/>
    </ligand>
</feature>
<dbReference type="EC" id="3.6.1.-" evidence="10"/>
<feature type="binding site" evidence="10">
    <location>
        <position position="331"/>
    </location>
    <ligand>
        <name>Zn(2+)</name>
        <dbReference type="ChEBI" id="CHEBI:29105"/>
    </ligand>
</feature>
<keyword evidence="1 10" id="KW-0963">Cytoplasm</keyword>
<dbReference type="OrthoDB" id="9809485at2"/>
<evidence type="ECO:0000313" key="13">
    <source>
        <dbReference type="EMBL" id="RJG24224.1"/>
    </source>
</evidence>
<feature type="domain" description="CP-type G" evidence="12">
    <location>
        <begin position="144"/>
        <end position="302"/>
    </location>
</feature>
<dbReference type="PROSITE" id="PS51721">
    <property type="entry name" value="G_CP"/>
    <property type="match status" value="1"/>
</dbReference>
<keyword evidence="5 10" id="KW-0547">Nucleotide-binding</keyword>
<evidence type="ECO:0000313" key="14">
    <source>
        <dbReference type="Proteomes" id="UP000266177"/>
    </source>
</evidence>
<keyword evidence="8 10" id="KW-0694">RNA-binding</keyword>
<keyword evidence="6 10" id="KW-0378">Hydrolase</keyword>
<dbReference type="GO" id="GO:0046872">
    <property type="term" value="F:metal ion binding"/>
    <property type="evidence" value="ECO:0007669"/>
    <property type="project" value="UniProtKB-KW"/>
</dbReference>
<dbReference type="GO" id="GO:0003924">
    <property type="term" value="F:GTPase activity"/>
    <property type="evidence" value="ECO:0007669"/>
    <property type="project" value="UniProtKB-UniRule"/>
</dbReference>
<dbReference type="SUPFAM" id="SSF52540">
    <property type="entry name" value="P-loop containing nucleoside triphosphate hydrolases"/>
    <property type="match status" value="1"/>
</dbReference>
<dbReference type="PANTHER" id="PTHR32120">
    <property type="entry name" value="SMALL RIBOSOMAL SUBUNIT BIOGENESIS GTPASE RSGA"/>
    <property type="match status" value="1"/>
</dbReference>
<keyword evidence="4 10" id="KW-0699">rRNA-binding</keyword>
<evidence type="ECO:0000256" key="7">
    <source>
        <dbReference type="ARBA" id="ARBA00022833"/>
    </source>
</evidence>
<dbReference type="EMBL" id="QYZD01000007">
    <property type="protein sequence ID" value="RJG24224.1"/>
    <property type="molecule type" value="Genomic_DNA"/>
</dbReference>
<dbReference type="GO" id="GO:0005737">
    <property type="term" value="C:cytoplasm"/>
    <property type="evidence" value="ECO:0007669"/>
    <property type="project" value="UniProtKB-SubCell"/>
</dbReference>
<evidence type="ECO:0000256" key="8">
    <source>
        <dbReference type="ARBA" id="ARBA00022884"/>
    </source>
</evidence>
<dbReference type="PANTHER" id="PTHR32120:SF10">
    <property type="entry name" value="SMALL RIBOSOMAL SUBUNIT BIOGENESIS GTPASE RSGA"/>
    <property type="match status" value="1"/>
</dbReference>
<comment type="caution">
    <text evidence="13">The sequence shown here is derived from an EMBL/GenBank/DDBJ whole genome shotgun (WGS) entry which is preliminary data.</text>
</comment>
<dbReference type="AlphaFoldDB" id="A0A3A3GKD1"/>